<sequence>MDLDFYGDGPLGDNPGVSPAPVIRKIVHIDMDVFYASVEQRDDPNLRGKPVAVGGGQRGVVAAASYEARKFGVRSAMPSVTAARRCPELIFVKPRFDVYKAVSAHIREIFAEHTDLIEPLSFDEAYLDVTENKQNIALATDVANLIRAQIKEVTGLNSSAGISYNKFLAKMASGFRKPNNFYVIPPGRGAAFVAELPIEKFHGVGPATAARMHKLGITTGADLAALSIEDMRTRFGRSAQYWFDLSRGVDNRQVNPDRERKSIGAEDTFPEDIKTIDDARRLTAPLADKVWRVCESRALFGRTATLKVKFSNFEQITRARSFPGVIRSRQALGAALEELLAATFPPKMPVRLLGVTVSNFDRGEDVVDSQLALPIN</sequence>
<dbReference type="EMBL" id="LAJG01000034">
    <property type="protein sequence ID" value="KKB76983.1"/>
    <property type="molecule type" value="Genomic_DNA"/>
</dbReference>
<keyword evidence="12 17" id="KW-0239">DNA-directed DNA polymerase</keyword>
<dbReference type="NCBIfam" id="NF002677">
    <property type="entry name" value="PRK02406.1"/>
    <property type="match status" value="1"/>
</dbReference>
<dbReference type="InterPro" id="IPR017961">
    <property type="entry name" value="DNA_pol_Y-fam_little_finger"/>
</dbReference>
<dbReference type="Pfam" id="PF11798">
    <property type="entry name" value="IMS_HHH"/>
    <property type="match status" value="1"/>
</dbReference>
<dbReference type="FunFam" id="3.30.1490.100:FF:000004">
    <property type="entry name" value="DNA polymerase IV"/>
    <property type="match status" value="1"/>
</dbReference>
<dbReference type="EC" id="2.7.7.7" evidence="17"/>
<dbReference type="InterPro" id="IPR022880">
    <property type="entry name" value="DNApol_IV"/>
</dbReference>
<feature type="domain" description="UmuC" evidence="18">
    <location>
        <begin position="26"/>
        <end position="205"/>
    </location>
</feature>
<dbReference type="InterPro" id="IPR043502">
    <property type="entry name" value="DNA/RNA_pol_sf"/>
</dbReference>
<dbReference type="InterPro" id="IPR036775">
    <property type="entry name" value="DNA_pol_Y-fam_lit_finger_sf"/>
</dbReference>
<dbReference type="SUPFAM" id="SSF100879">
    <property type="entry name" value="Lesion bypass DNA polymerase (Y-family), little finger domain"/>
    <property type="match status" value="1"/>
</dbReference>
<evidence type="ECO:0000256" key="12">
    <source>
        <dbReference type="ARBA" id="ARBA00022932"/>
    </source>
</evidence>
<dbReference type="InterPro" id="IPR050116">
    <property type="entry name" value="DNA_polymerase-Y"/>
</dbReference>
<dbReference type="CDD" id="cd03586">
    <property type="entry name" value="PolY_Pol_IV_kappa"/>
    <property type="match status" value="1"/>
</dbReference>
<feature type="site" description="Substrate discrimination" evidence="17">
    <location>
        <position position="35"/>
    </location>
</feature>
<keyword evidence="5 17" id="KW-0963">Cytoplasm</keyword>
<gene>
    <name evidence="17" type="primary">dinB</name>
    <name evidence="19" type="ORF">VW35_15965</name>
</gene>
<evidence type="ECO:0000256" key="5">
    <source>
        <dbReference type="ARBA" id="ARBA00022490"/>
    </source>
</evidence>
<dbReference type="Pfam" id="PF00817">
    <property type="entry name" value="IMS"/>
    <property type="match status" value="1"/>
</dbReference>
<feature type="binding site" evidence="17">
    <location>
        <position position="30"/>
    </location>
    <ligand>
        <name>Mg(2+)</name>
        <dbReference type="ChEBI" id="CHEBI:18420"/>
    </ligand>
</feature>
<feature type="binding site" evidence="17">
    <location>
        <position position="123"/>
    </location>
    <ligand>
        <name>Mg(2+)</name>
        <dbReference type="ChEBI" id="CHEBI:18420"/>
    </ligand>
</feature>
<reference evidence="19 20" key="1">
    <citation type="submission" date="2015-03" db="EMBL/GenBank/DDBJ databases">
        <authorList>
            <person name="Hassan Y.I."/>
            <person name="Lepp D."/>
            <person name="Zhou T."/>
        </authorList>
    </citation>
    <scope>NUCLEOTIDE SEQUENCE [LARGE SCALE GENOMIC DNA]</scope>
    <source>
        <strain evidence="19 20">GH2-10</strain>
    </source>
</reference>
<keyword evidence="7 17" id="KW-0548">Nucleotidyltransferase</keyword>
<keyword evidence="6 17" id="KW-0808">Transferase</keyword>
<dbReference type="Gene3D" id="3.30.70.270">
    <property type="match status" value="1"/>
</dbReference>
<evidence type="ECO:0000256" key="1">
    <source>
        <dbReference type="ARBA" id="ARBA00004496"/>
    </source>
</evidence>
<dbReference type="STRING" id="361041.VW35_15965"/>
<dbReference type="Gene3D" id="3.30.1490.100">
    <property type="entry name" value="DNA polymerase, Y-family, little finger domain"/>
    <property type="match status" value="1"/>
</dbReference>
<dbReference type="InterPro" id="IPR043128">
    <property type="entry name" value="Rev_trsase/Diguanyl_cyclase"/>
</dbReference>
<keyword evidence="8 17" id="KW-0235">DNA replication</keyword>
<dbReference type="Proteomes" id="UP000033514">
    <property type="component" value="Unassembled WGS sequence"/>
</dbReference>
<dbReference type="GO" id="GO:0005829">
    <property type="term" value="C:cytosol"/>
    <property type="evidence" value="ECO:0007669"/>
    <property type="project" value="TreeGrafter"/>
</dbReference>
<dbReference type="PATRIC" id="fig|361041.3.peg.2589"/>
<name>A0A0F5L3N7_9HYPH</name>
<evidence type="ECO:0000256" key="6">
    <source>
        <dbReference type="ARBA" id="ARBA00022679"/>
    </source>
</evidence>
<protein>
    <recommendedName>
        <fullName evidence="17">DNA polymerase IV</fullName>
        <shortName evidence="17">Pol IV</shortName>
        <ecNumber evidence="17">2.7.7.7</ecNumber>
    </recommendedName>
</protein>
<evidence type="ECO:0000256" key="10">
    <source>
        <dbReference type="ARBA" id="ARBA00022763"/>
    </source>
</evidence>
<dbReference type="GO" id="GO:0006261">
    <property type="term" value="P:DNA-templated DNA replication"/>
    <property type="evidence" value="ECO:0007669"/>
    <property type="project" value="UniProtKB-UniRule"/>
</dbReference>
<evidence type="ECO:0000256" key="3">
    <source>
        <dbReference type="ARBA" id="ARBA00011245"/>
    </source>
</evidence>
<comment type="function">
    <text evidence="15 17">Poorly processive, error-prone DNA polymerase involved in untargeted mutagenesis. Copies undamaged DNA at stalled replication forks, which arise in vivo from mismatched or misaligned primer ends. These misaligned primers can be extended by PolIV. Exhibits no 3'-5' exonuclease (proofreading) activity. May be involved in translesional synthesis, in conjunction with the beta clamp from PolIII.</text>
</comment>
<keyword evidence="13 17" id="KW-0238">DNA-binding</keyword>
<dbReference type="GO" id="GO:0009432">
    <property type="term" value="P:SOS response"/>
    <property type="evidence" value="ECO:0007669"/>
    <property type="project" value="TreeGrafter"/>
</dbReference>
<evidence type="ECO:0000259" key="18">
    <source>
        <dbReference type="PROSITE" id="PS50173"/>
    </source>
</evidence>
<evidence type="ECO:0000256" key="13">
    <source>
        <dbReference type="ARBA" id="ARBA00023125"/>
    </source>
</evidence>
<dbReference type="GO" id="GO:0003887">
    <property type="term" value="F:DNA-directed DNA polymerase activity"/>
    <property type="evidence" value="ECO:0007669"/>
    <property type="project" value="UniProtKB-UniRule"/>
</dbReference>
<comment type="subcellular location">
    <subcellularLocation>
        <location evidence="1 17">Cytoplasm</location>
    </subcellularLocation>
</comment>
<evidence type="ECO:0000256" key="4">
    <source>
        <dbReference type="ARBA" id="ARBA00022457"/>
    </source>
</evidence>
<comment type="similarity">
    <text evidence="2 17">Belongs to the DNA polymerase type-Y family.</text>
</comment>
<comment type="subunit">
    <text evidence="3 17">Monomer.</text>
</comment>
<dbReference type="PANTHER" id="PTHR11076:SF33">
    <property type="entry name" value="DNA POLYMERASE KAPPA"/>
    <property type="match status" value="1"/>
</dbReference>
<keyword evidence="9 17" id="KW-0479">Metal-binding</keyword>
<dbReference type="GO" id="GO:0003684">
    <property type="term" value="F:damaged DNA binding"/>
    <property type="evidence" value="ECO:0007669"/>
    <property type="project" value="InterPro"/>
</dbReference>
<evidence type="ECO:0000256" key="16">
    <source>
        <dbReference type="ARBA" id="ARBA00049244"/>
    </source>
</evidence>
<evidence type="ECO:0000313" key="20">
    <source>
        <dbReference type="Proteomes" id="UP000033514"/>
    </source>
</evidence>
<dbReference type="Pfam" id="PF11799">
    <property type="entry name" value="IMS_C"/>
    <property type="match status" value="1"/>
</dbReference>
<dbReference type="GO" id="GO:0006281">
    <property type="term" value="P:DNA repair"/>
    <property type="evidence" value="ECO:0007669"/>
    <property type="project" value="UniProtKB-UniRule"/>
</dbReference>
<comment type="catalytic activity">
    <reaction evidence="16 17">
        <text>DNA(n) + a 2'-deoxyribonucleoside 5'-triphosphate = DNA(n+1) + diphosphate</text>
        <dbReference type="Rhea" id="RHEA:22508"/>
        <dbReference type="Rhea" id="RHEA-COMP:17339"/>
        <dbReference type="Rhea" id="RHEA-COMP:17340"/>
        <dbReference type="ChEBI" id="CHEBI:33019"/>
        <dbReference type="ChEBI" id="CHEBI:61560"/>
        <dbReference type="ChEBI" id="CHEBI:173112"/>
        <dbReference type="EC" id="2.7.7.7"/>
    </reaction>
</comment>
<organism evidence="19 20">
    <name type="scientific">Devosia soli</name>
    <dbReference type="NCBI Taxonomy" id="361041"/>
    <lineage>
        <taxon>Bacteria</taxon>
        <taxon>Pseudomonadati</taxon>
        <taxon>Pseudomonadota</taxon>
        <taxon>Alphaproteobacteria</taxon>
        <taxon>Hyphomicrobiales</taxon>
        <taxon>Devosiaceae</taxon>
        <taxon>Devosia</taxon>
    </lineage>
</organism>
<evidence type="ECO:0000256" key="7">
    <source>
        <dbReference type="ARBA" id="ARBA00022695"/>
    </source>
</evidence>
<accession>A0A0F5L3N7</accession>
<comment type="cofactor">
    <cofactor evidence="17">
        <name>Mg(2+)</name>
        <dbReference type="ChEBI" id="CHEBI:18420"/>
    </cofactor>
    <text evidence="17">Binds 2 magnesium ions per subunit.</text>
</comment>
<evidence type="ECO:0000256" key="9">
    <source>
        <dbReference type="ARBA" id="ARBA00022723"/>
    </source>
</evidence>
<comment type="caution">
    <text evidence="19">The sequence shown here is derived from an EMBL/GenBank/DDBJ whole genome shotgun (WGS) entry which is preliminary data.</text>
</comment>
<keyword evidence="20" id="KW-1185">Reference proteome</keyword>
<evidence type="ECO:0000256" key="11">
    <source>
        <dbReference type="ARBA" id="ARBA00022842"/>
    </source>
</evidence>
<dbReference type="PANTHER" id="PTHR11076">
    <property type="entry name" value="DNA REPAIR POLYMERASE UMUC / TRANSFERASE FAMILY MEMBER"/>
    <property type="match status" value="1"/>
</dbReference>
<dbReference type="SUPFAM" id="SSF56672">
    <property type="entry name" value="DNA/RNA polymerases"/>
    <property type="match status" value="1"/>
</dbReference>
<dbReference type="OrthoDB" id="9808813at2"/>
<keyword evidence="14 17" id="KW-0234">DNA repair</keyword>
<keyword evidence="4 17" id="KW-0515">Mutator protein</keyword>
<dbReference type="AlphaFoldDB" id="A0A0F5L3N7"/>
<evidence type="ECO:0000256" key="8">
    <source>
        <dbReference type="ARBA" id="ARBA00022705"/>
    </source>
</evidence>
<evidence type="ECO:0000256" key="2">
    <source>
        <dbReference type="ARBA" id="ARBA00010945"/>
    </source>
</evidence>
<dbReference type="HAMAP" id="MF_01113">
    <property type="entry name" value="DNApol_IV"/>
    <property type="match status" value="1"/>
</dbReference>
<feature type="active site" evidence="17">
    <location>
        <position position="124"/>
    </location>
</feature>
<dbReference type="InterPro" id="IPR001126">
    <property type="entry name" value="UmuC"/>
</dbReference>
<dbReference type="Gene3D" id="1.10.150.20">
    <property type="entry name" value="5' to 3' exonuclease, C-terminal subdomain"/>
    <property type="match status" value="1"/>
</dbReference>
<evidence type="ECO:0000256" key="17">
    <source>
        <dbReference type="HAMAP-Rule" id="MF_01113"/>
    </source>
</evidence>
<dbReference type="InterPro" id="IPR024728">
    <property type="entry name" value="PolY_HhH_motif"/>
</dbReference>
<evidence type="ECO:0000256" key="14">
    <source>
        <dbReference type="ARBA" id="ARBA00023204"/>
    </source>
</evidence>
<dbReference type="FunFam" id="3.40.1170.60:FF:000001">
    <property type="entry name" value="DNA polymerase IV"/>
    <property type="match status" value="1"/>
</dbReference>
<dbReference type="PROSITE" id="PS50173">
    <property type="entry name" value="UMUC"/>
    <property type="match status" value="1"/>
</dbReference>
<dbReference type="GO" id="GO:0000287">
    <property type="term" value="F:magnesium ion binding"/>
    <property type="evidence" value="ECO:0007669"/>
    <property type="project" value="UniProtKB-UniRule"/>
</dbReference>
<dbReference type="GO" id="GO:0042276">
    <property type="term" value="P:error-prone translesion synthesis"/>
    <property type="evidence" value="ECO:0007669"/>
    <property type="project" value="TreeGrafter"/>
</dbReference>
<proteinExistence type="inferred from homology"/>
<evidence type="ECO:0000313" key="19">
    <source>
        <dbReference type="EMBL" id="KKB76983.1"/>
    </source>
</evidence>
<keyword evidence="11 17" id="KW-0460">Magnesium</keyword>
<evidence type="ECO:0000256" key="15">
    <source>
        <dbReference type="ARBA" id="ARBA00025589"/>
    </source>
</evidence>
<dbReference type="Gene3D" id="3.40.1170.60">
    <property type="match status" value="1"/>
</dbReference>
<keyword evidence="10 17" id="KW-0227">DNA damage</keyword>